<reference evidence="3 4" key="1">
    <citation type="submission" date="2024-01" db="EMBL/GenBank/DDBJ databases">
        <title>Genome assemblies of Stephania.</title>
        <authorList>
            <person name="Yang L."/>
        </authorList>
    </citation>
    <scope>NUCLEOTIDE SEQUENCE [LARGE SCALE GENOMIC DNA]</scope>
    <source>
        <strain evidence="3">QJT</strain>
        <tissue evidence="3">Leaf</tissue>
    </source>
</reference>
<feature type="coiled-coil region" evidence="1">
    <location>
        <begin position="299"/>
        <end position="326"/>
    </location>
</feature>
<feature type="region of interest" description="Disordered" evidence="2">
    <location>
        <begin position="71"/>
        <end position="106"/>
    </location>
</feature>
<evidence type="ECO:0000256" key="1">
    <source>
        <dbReference type="SAM" id="Coils"/>
    </source>
</evidence>
<keyword evidence="1" id="KW-0175">Coiled coil</keyword>
<organism evidence="3 4">
    <name type="scientific">Stephania japonica</name>
    <dbReference type="NCBI Taxonomy" id="461633"/>
    <lineage>
        <taxon>Eukaryota</taxon>
        <taxon>Viridiplantae</taxon>
        <taxon>Streptophyta</taxon>
        <taxon>Embryophyta</taxon>
        <taxon>Tracheophyta</taxon>
        <taxon>Spermatophyta</taxon>
        <taxon>Magnoliopsida</taxon>
        <taxon>Ranunculales</taxon>
        <taxon>Menispermaceae</taxon>
        <taxon>Menispermoideae</taxon>
        <taxon>Cissampelideae</taxon>
        <taxon>Stephania</taxon>
    </lineage>
</organism>
<dbReference type="GO" id="GO:0008356">
    <property type="term" value="P:asymmetric cell division"/>
    <property type="evidence" value="ECO:0007669"/>
    <property type="project" value="InterPro"/>
</dbReference>
<dbReference type="InterPro" id="IPR040348">
    <property type="entry name" value="POLAR-like"/>
</dbReference>
<dbReference type="EMBL" id="JBBNAE010000008">
    <property type="protein sequence ID" value="KAK9101822.1"/>
    <property type="molecule type" value="Genomic_DNA"/>
</dbReference>
<dbReference type="AlphaFoldDB" id="A0AAP0F3K9"/>
<proteinExistence type="predicted"/>
<feature type="compositionally biased region" description="Polar residues" evidence="2">
    <location>
        <begin position="88"/>
        <end position="97"/>
    </location>
</feature>
<evidence type="ECO:0008006" key="5">
    <source>
        <dbReference type="Google" id="ProtNLM"/>
    </source>
</evidence>
<dbReference type="PANTHER" id="PTHR33476:SF22">
    <property type="entry name" value="PROTEIN POLAR LOCALIZATION DURING ASYMMETRIC DIVISION AND REDISTRIBUTION"/>
    <property type="match status" value="1"/>
</dbReference>
<dbReference type="Proteomes" id="UP001417504">
    <property type="component" value="Unassembled WGS sequence"/>
</dbReference>
<accession>A0AAP0F3K9</accession>
<name>A0AAP0F3K9_9MAGN</name>
<protein>
    <recommendedName>
        <fullName evidence="5">Protein POLAR LOCALIZATION DURING ASYMMETRIC DIVISION AND REDISTRIBUTION-like</fullName>
    </recommendedName>
</protein>
<dbReference type="PANTHER" id="PTHR33476">
    <property type="entry name" value="EMB|CAB62613.1"/>
    <property type="match status" value="1"/>
</dbReference>
<comment type="caution">
    <text evidence="3">The sequence shown here is derived from an EMBL/GenBank/DDBJ whole genome shotgun (WGS) entry which is preliminary data.</text>
</comment>
<evidence type="ECO:0000256" key="2">
    <source>
        <dbReference type="SAM" id="MobiDB-lite"/>
    </source>
</evidence>
<evidence type="ECO:0000313" key="4">
    <source>
        <dbReference type="Proteomes" id="UP001417504"/>
    </source>
</evidence>
<gene>
    <name evidence="3" type="ORF">Sjap_019076</name>
</gene>
<sequence length="350" mass="39308">MKIAVIPSHFKPFLCLNLKKMGASTNDSSDMILQGEHGSIVCFSTERFTFSRVVLSVLKHSFKCCQLRSNTGRGSAGRRKNKREESNDTNPLNNKKMTSPGLAGLENVNSRTDQTLALASGRDMEVPFNVGVAFGLMYLIAAYKSEFNKMTELKAQIEVLAQDVRNGVFTKEGTASTSTPPQTNTDLSFPVVHNNQKHSAAEMEEEELIGADKMEAELELEFEHLQLNFKSEDYDLKQQNNEMPVIDHSGNVAAETIVGASDDGELIEIDKIHEGEYTCNYEGGVSPRELERRLHVVLEKRQQERIAELEYALECAEKRLHQKEIEASWWKDTASLISQHISCKSEYLSK</sequence>
<evidence type="ECO:0000313" key="3">
    <source>
        <dbReference type="EMBL" id="KAK9101822.1"/>
    </source>
</evidence>
<keyword evidence="4" id="KW-1185">Reference proteome</keyword>